<dbReference type="GeneID" id="37031705"/>
<proteinExistence type="predicted"/>
<dbReference type="RefSeq" id="XP_025359818.1">
    <property type="nucleotide sequence ID" value="XM_025509882.1"/>
</dbReference>
<dbReference type="AlphaFoldDB" id="A0A316UIV3"/>
<feature type="region of interest" description="Disordered" evidence="1">
    <location>
        <begin position="293"/>
        <end position="319"/>
    </location>
</feature>
<dbReference type="EMBL" id="KZ819677">
    <property type="protein sequence ID" value="PWN25206.1"/>
    <property type="molecule type" value="Genomic_DNA"/>
</dbReference>
<reference evidence="2 3" key="1">
    <citation type="journal article" date="2018" name="Mol. Biol. Evol.">
        <title>Broad Genomic Sampling Reveals a Smut Pathogenic Ancestry of the Fungal Clade Ustilaginomycotina.</title>
        <authorList>
            <person name="Kijpornyongpan T."/>
            <person name="Mondo S.J."/>
            <person name="Barry K."/>
            <person name="Sandor L."/>
            <person name="Lee J."/>
            <person name="Lipzen A."/>
            <person name="Pangilinan J."/>
            <person name="LaButti K."/>
            <person name="Hainaut M."/>
            <person name="Henrissat B."/>
            <person name="Grigoriev I.V."/>
            <person name="Spatafora J.W."/>
            <person name="Aime M.C."/>
        </authorList>
    </citation>
    <scope>NUCLEOTIDE SEQUENCE [LARGE SCALE GENOMIC DNA]</scope>
    <source>
        <strain evidence="2 3">MCA 5214</strain>
    </source>
</reference>
<evidence type="ECO:0000256" key="1">
    <source>
        <dbReference type="SAM" id="MobiDB-lite"/>
    </source>
</evidence>
<accession>A0A316UIV3</accession>
<evidence type="ECO:0000313" key="3">
    <source>
        <dbReference type="Proteomes" id="UP000245884"/>
    </source>
</evidence>
<evidence type="ECO:0000313" key="2">
    <source>
        <dbReference type="EMBL" id="PWN25206.1"/>
    </source>
</evidence>
<protein>
    <submittedName>
        <fullName evidence="2">Uncharacterized protein</fullName>
    </submittedName>
</protein>
<gene>
    <name evidence="2" type="ORF">BDZ90DRAFT_83312</name>
</gene>
<sequence>MAGLDDRCFLARYNLVVEVEGKKAVMEWTRSQFLPPIPSRLFGILRAELGQANLDHVQPPSFATWNWTALKSEQSMGWPNSFLQASTMLMEMCRRAVAISEGELPRVYLLRAKGEEKTWTLPVSLLPEGNLRGTDVIIPVDSVAPAVWIAFKQSDDLSTVADSEWVLHSGTDSKLLVDVVKMARALVAIGDWQPPLSKVRRKSKEDRANGVMDGTLPTDDKTIRIFGIEVYRPGPLAGKDTVFVKLDIPARKLIWTTEAGDRATQVVDEDDPSDRCGQVKLALEAYLASKAKTAGDGEESGVYSGSTGGSGSGASASGS</sequence>
<dbReference type="Proteomes" id="UP000245884">
    <property type="component" value="Unassembled WGS sequence"/>
</dbReference>
<name>A0A316UIV3_9BASI</name>
<organism evidence="2 3">
    <name type="scientific">Jaminaea rosea</name>
    <dbReference type="NCBI Taxonomy" id="1569628"/>
    <lineage>
        <taxon>Eukaryota</taxon>
        <taxon>Fungi</taxon>
        <taxon>Dikarya</taxon>
        <taxon>Basidiomycota</taxon>
        <taxon>Ustilaginomycotina</taxon>
        <taxon>Exobasidiomycetes</taxon>
        <taxon>Microstromatales</taxon>
        <taxon>Microstromatales incertae sedis</taxon>
        <taxon>Jaminaea</taxon>
    </lineage>
</organism>
<keyword evidence="3" id="KW-1185">Reference proteome</keyword>